<reference evidence="1" key="1">
    <citation type="submission" date="2021-10" db="EMBL/GenBank/DDBJ databases">
        <authorList>
            <person name="Piombo E."/>
        </authorList>
    </citation>
    <scope>NUCLEOTIDE SEQUENCE</scope>
</reference>
<dbReference type="Proteomes" id="UP000775872">
    <property type="component" value="Unassembled WGS sequence"/>
</dbReference>
<gene>
    <name evidence="1" type="ORF">CSOL1703_00002538</name>
</gene>
<name>A0A9N9Z719_9HYPO</name>
<sequence>MRNVPKRGRRRGTRDDAYFVKLQGSGKVAKPFVTFIRLVQDENGKRVHDLVHIGCTSEYITQWPGLYLQVIPEDGLPAAAEHWADGTGNRPLRHDEWMTAAGQDADLKPLN</sequence>
<organism evidence="1 2">
    <name type="scientific">Clonostachys solani</name>
    <dbReference type="NCBI Taxonomy" id="160281"/>
    <lineage>
        <taxon>Eukaryota</taxon>
        <taxon>Fungi</taxon>
        <taxon>Dikarya</taxon>
        <taxon>Ascomycota</taxon>
        <taxon>Pezizomycotina</taxon>
        <taxon>Sordariomycetes</taxon>
        <taxon>Hypocreomycetidae</taxon>
        <taxon>Hypocreales</taxon>
        <taxon>Bionectriaceae</taxon>
        <taxon>Clonostachys</taxon>
    </lineage>
</organism>
<evidence type="ECO:0000313" key="1">
    <source>
        <dbReference type="EMBL" id="CAH0050565.1"/>
    </source>
</evidence>
<proteinExistence type="predicted"/>
<keyword evidence="2" id="KW-1185">Reference proteome</keyword>
<accession>A0A9N9Z719</accession>
<protein>
    <submittedName>
        <fullName evidence="1">Uncharacterized protein</fullName>
    </submittedName>
</protein>
<evidence type="ECO:0000313" key="2">
    <source>
        <dbReference type="Proteomes" id="UP000775872"/>
    </source>
</evidence>
<comment type="caution">
    <text evidence="1">The sequence shown here is derived from an EMBL/GenBank/DDBJ whole genome shotgun (WGS) entry which is preliminary data.</text>
</comment>
<dbReference type="AlphaFoldDB" id="A0A9N9Z719"/>
<dbReference type="EMBL" id="CABFOC020000035">
    <property type="protein sequence ID" value="CAH0050565.1"/>
    <property type="molecule type" value="Genomic_DNA"/>
</dbReference>